<evidence type="ECO:0000313" key="2">
    <source>
        <dbReference type="Proteomes" id="UP000765509"/>
    </source>
</evidence>
<proteinExistence type="predicted"/>
<protein>
    <submittedName>
        <fullName evidence="1">Uncharacterized protein</fullName>
    </submittedName>
</protein>
<comment type="caution">
    <text evidence="1">The sequence shown here is derived from an EMBL/GenBank/DDBJ whole genome shotgun (WGS) entry which is preliminary data.</text>
</comment>
<accession>A0A9Q3CNY3</accession>
<dbReference type="EMBL" id="AVOT02009747">
    <property type="protein sequence ID" value="MBW0488744.1"/>
    <property type="molecule type" value="Genomic_DNA"/>
</dbReference>
<name>A0A9Q3CNY3_9BASI</name>
<sequence>MEGPFTPVQRSPLPVFNSQGLVKIIRKIADSPTNPDAEESDELDGEDIEVIPKSSHSQYPKKFSSYPVHYYSSFTKSIHFQTFPGCTTEEISYSPAQKINNGNIPSTKACGQLQRKKRGSIAFTAPCCSSISKKRVLACPGNQRRSQDAVARLLIRVDRNITEVIAYDNHRMIPGTASEEMAAISKL</sequence>
<gene>
    <name evidence="1" type="ORF">O181_028459</name>
</gene>
<dbReference type="AlphaFoldDB" id="A0A9Q3CNY3"/>
<organism evidence="1 2">
    <name type="scientific">Austropuccinia psidii MF-1</name>
    <dbReference type="NCBI Taxonomy" id="1389203"/>
    <lineage>
        <taxon>Eukaryota</taxon>
        <taxon>Fungi</taxon>
        <taxon>Dikarya</taxon>
        <taxon>Basidiomycota</taxon>
        <taxon>Pucciniomycotina</taxon>
        <taxon>Pucciniomycetes</taxon>
        <taxon>Pucciniales</taxon>
        <taxon>Sphaerophragmiaceae</taxon>
        <taxon>Austropuccinia</taxon>
    </lineage>
</organism>
<dbReference type="Proteomes" id="UP000765509">
    <property type="component" value="Unassembled WGS sequence"/>
</dbReference>
<evidence type="ECO:0000313" key="1">
    <source>
        <dbReference type="EMBL" id="MBW0488744.1"/>
    </source>
</evidence>
<reference evidence="1" key="1">
    <citation type="submission" date="2021-03" db="EMBL/GenBank/DDBJ databases">
        <title>Draft genome sequence of rust myrtle Austropuccinia psidii MF-1, a brazilian biotype.</title>
        <authorList>
            <person name="Quecine M.C."/>
            <person name="Pachon D.M.R."/>
            <person name="Bonatelli M.L."/>
            <person name="Correr F.H."/>
            <person name="Franceschini L.M."/>
            <person name="Leite T.F."/>
            <person name="Margarido G.R.A."/>
            <person name="Almeida C.A."/>
            <person name="Ferrarezi J.A."/>
            <person name="Labate C.A."/>
        </authorList>
    </citation>
    <scope>NUCLEOTIDE SEQUENCE</scope>
    <source>
        <strain evidence="1">MF-1</strain>
    </source>
</reference>
<keyword evidence="2" id="KW-1185">Reference proteome</keyword>